<organism evidence="4 5">
    <name type="scientific">Massilia consociata</name>
    <dbReference type="NCBI Taxonomy" id="760117"/>
    <lineage>
        <taxon>Bacteria</taxon>
        <taxon>Pseudomonadati</taxon>
        <taxon>Pseudomonadota</taxon>
        <taxon>Betaproteobacteria</taxon>
        <taxon>Burkholderiales</taxon>
        <taxon>Oxalobacteraceae</taxon>
        <taxon>Telluria group</taxon>
        <taxon>Massilia</taxon>
    </lineage>
</organism>
<protein>
    <submittedName>
        <fullName evidence="4">Response regulator</fullName>
    </submittedName>
</protein>
<keyword evidence="1" id="KW-0597">Phosphoprotein</keyword>
<evidence type="ECO:0000256" key="2">
    <source>
        <dbReference type="PROSITE-ProRule" id="PRU00169"/>
    </source>
</evidence>
<dbReference type="InterPro" id="IPR001789">
    <property type="entry name" value="Sig_transdc_resp-reg_receiver"/>
</dbReference>
<dbReference type="InterPro" id="IPR011006">
    <property type="entry name" value="CheY-like_superfamily"/>
</dbReference>
<keyword evidence="5" id="KW-1185">Reference proteome</keyword>
<dbReference type="PANTHER" id="PTHR45339:SF5">
    <property type="entry name" value="HISTIDINE KINASE"/>
    <property type="match status" value="1"/>
</dbReference>
<name>A0ABV6FKW1_9BURK</name>
<accession>A0ABV6FKW1</accession>
<dbReference type="RefSeq" id="WP_379681173.1">
    <property type="nucleotide sequence ID" value="NZ_JBHLWP010000017.1"/>
</dbReference>
<dbReference type="EMBL" id="JBHLWP010000017">
    <property type="protein sequence ID" value="MFC0253952.1"/>
    <property type="molecule type" value="Genomic_DNA"/>
</dbReference>
<evidence type="ECO:0000313" key="5">
    <source>
        <dbReference type="Proteomes" id="UP001589773"/>
    </source>
</evidence>
<dbReference type="Proteomes" id="UP001589773">
    <property type="component" value="Unassembled WGS sequence"/>
</dbReference>
<evidence type="ECO:0000259" key="3">
    <source>
        <dbReference type="PROSITE" id="PS50110"/>
    </source>
</evidence>
<dbReference type="Gene3D" id="3.40.50.2300">
    <property type="match status" value="1"/>
</dbReference>
<reference evidence="4 5" key="1">
    <citation type="submission" date="2024-09" db="EMBL/GenBank/DDBJ databases">
        <authorList>
            <person name="Sun Q."/>
            <person name="Mori K."/>
        </authorList>
    </citation>
    <scope>NUCLEOTIDE SEQUENCE [LARGE SCALE GENOMIC DNA]</scope>
    <source>
        <strain evidence="4 5">CCM 7792</strain>
    </source>
</reference>
<comment type="caution">
    <text evidence="4">The sequence shown here is derived from an EMBL/GenBank/DDBJ whole genome shotgun (WGS) entry which is preliminary data.</text>
</comment>
<gene>
    <name evidence="4" type="ORF">ACFFJK_18800</name>
</gene>
<sequence length="66" mass="7098">MIDGYELARRLRARPENAGATLIALTGYSQERDRERAMAAGIDHHLAKPVDMARLAALLAGPRAAG</sequence>
<dbReference type="Pfam" id="PF00072">
    <property type="entry name" value="Response_reg"/>
    <property type="match status" value="1"/>
</dbReference>
<dbReference type="SUPFAM" id="SSF52172">
    <property type="entry name" value="CheY-like"/>
    <property type="match status" value="1"/>
</dbReference>
<dbReference type="PANTHER" id="PTHR45339">
    <property type="entry name" value="HYBRID SIGNAL TRANSDUCTION HISTIDINE KINASE J"/>
    <property type="match status" value="1"/>
</dbReference>
<comment type="caution">
    <text evidence="2">Lacks conserved residue(s) required for the propagation of feature annotation.</text>
</comment>
<feature type="domain" description="Response regulatory" evidence="3">
    <location>
        <begin position="1"/>
        <end position="63"/>
    </location>
</feature>
<evidence type="ECO:0000313" key="4">
    <source>
        <dbReference type="EMBL" id="MFC0253952.1"/>
    </source>
</evidence>
<dbReference type="PROSITE" id="PS50110">
    <property type="entry name" value="RESPONSE_REGULATORY"/>
    <property type="match status" value="1"/>
</dbReference>
<proteinExistence type="predicted"/>
<evidence type="ECO:0000256" key="1">
    <source>
        <dbReference type="ARBA" id="ARBA00022553"/>
    </source>
</evidence>